<protein>
    <recommendedName>
        <fullName evidence="2">Rho termination factor N-terminal domain-containing protein</fullName>
    </recommendedName>
</protein>
<dbReference type="EMBL" id="PP542043">
    <property type="protein sequence ID" value="XDO02124.1"/>
    <property type="molecule type" value="Genomic_DNA"/>
</dbReference>
<proteinExistence type="predicted"/>
<evidence type="ECO:0000313" key="1">
    <source>
        <dbReference type="EMBL" id="XDO02124.1"/>
    </source>
</evidence>
<evidence type="ECO:0008006" key="2">
    <source>
        <dbReference type="Google" id="ProtNLM"/>
    </source>
</evidence>
<sequence>MKLDNMHLNFLSGKNKNMFRKYKYESKKELNNNYDKLFFNFLCIVNPDKLNYEYNRIHEKNIKYEMSHEMIDFKYKKIENVINNLCYEDDINLHTLSALASFNNINLIYNNNNIYSVLCDCNNSSRPYFLVNMNKDIYQICKEKLEKIKSNCYNVENILKPMYSMTHYKLDDLKEMIDKMKIELEVEKKYKKQELYDKIKQQLNNDL</sequence>
<organism evidence="1">
    <name type="scientific">Florenciella sp. virus SA2</name>
    <dbReference type="NCBI Taxonomy" id="3240092"/>
    <lineage>
        <taxon>Viruses</taxon>
    </lineage>
</organism>
<reference evidence="1" key="1">
    <citation type="submission" date="2024-03" db="EMBL/GenBank/DDBJ databases">
        <title>Eukaryotic viruses encode the ribosomal protein eL40.</title>
        <authorList>
            <person name="Thomy J."/>
            <person name="Schvarcz C.R."/>
            <person name="McBeain K.A."/>
            <person name="Edwards K.F."/>
            <person name="Steward G.F."/>
        </authorList>
    </citation>
    <scope>NUCLEOTIDE SEQUENCE</scope>
    <source>
        <strain evidence="1">FloV-SA2</strain>
    </source>
</reference>
<name>A0AB39JBQ2_9VIRU</name>
<accession>A0AB39JBQ2</accession>
<gene>
    <name evidence="1" type="ORF">FloV-SA2_00305</name>
</gene>